<protein>
    <submittedName>
        <fullName evidence="2">Uncharacterized protein</fullName>
    </submittedName>
</protein>
<reference evidence="3" key="1">
    <citation type="journal article" date="2019" name="Int. J. Syst. Evol. Microbiol.">
        <title>The Global Catalogue of Microorganisms (GCM) 10K type strain sequencing project: providing services to taxonomists for standard genome sequencing and annotation.</title>
        <authorList>
            <consortium name="The Broad Institute Genomics Platform"/>
            <consortium name="The Broad Institute Genome Sequencing Center for Infectious Disease"/>
            <person name="Wu L."/>
            <person name="Ma J."/>
        </authorList>
    </citation>
    <scope>NUCLEOTIDE SEQUENCE [LARGE SCALE GENOMIC DNA]</scope>
    <source>
        <strain evidence="3">JCM 15921</strain>
    </source>
</reference>
<dbReference type="EMBL" id="BAAAQB010000019">
    <property type="protein sequence ID" value="GAA2131758.1"/>
    <property type="molecule type" value="Genomic_DNA"/>
</dbReference>
<organism evidence="2 3">
    <name type="scientific">Arthrobacter humicola</name>
    <dbReference type="NCBI Taxonomy" id="409291"/>
    <lineage>
        <taxon>Bacteria</taxon>
        <taxon>Bacillati</taxon>
        <taxon>Actinomycetota</taxon>
        <taxon>Actinomycetes</taxon>
        <taxon>Micrococcales</taxon>
        <taxon>Micrococcaceae</taxon>
        <taxon>Arthrobacter</taxon>
    </lineage>
</organism>
<sequence length="84" mass="8847">MVRPARGDQVGDPVTEHPGLARAGAGHDQQGAACVFHGFFLLRIQAFEKLARVRKLRTVPGVTRGAAESMARAEAVAVQAKAGL</sequence>
<name>A0ABP5KFP0_9MICC</name>
<proteinExistence type="predicted"/>
<evidence type="ECO:0000313" key="2">
    <source>
        <dbReference type="EMBL" id="GAA2131758.1"/>
    </source>
</evidence>
<dbReference type="Proteomes" id="UP001500102">
    <property type="component" value="Unassembled WGS sequence"/>
</dbReference>
<feature type="region of interest" description="Disordered" evidence="1">
    <location>
        <begin position="1"/>
        <end position="25"/>
    </location>
</feature>
<evidence type="ECO:0000256" key="1">
    <source>
        <dbReference type="SAM" id="MobiDB-lite"/>
    </source>
</evidence>
<accession>A0ABP5KFP0</accession>
<comment type="caution">
    <text evidence="2">The sequence shown here is derived from an EMBL/GenBank/DDBJ whole genome shotgun (WGS) entry which is preliminary data.</text>
</comment>
<gene>
    <name evidence="2" type="ORF">GCM10009825_13540</name>
</gene>
<evidence type="ECO:0000313" key="3">
    <source>
        <dbReference type="Proteomes" id="UP001500102"/>
    </source>
</evidence>
<keyword evidence="3" id="KW-1185">Reference proteome</keyword>